<dbReference type="Proteomes" id="UP000011717">
    <property type="component" value="Unassembled WGS sequence"/>
</dbReference>
<name>M2S9X0_9SPHN</name>
<reference evidence="1 2" key="1">
    <citation type="journal article" date="2013" name="Genome Announc.">
        <title>Draft Genome Sequence of Strain JLT2015T, Belonging to the Family Sphingomonadaceae of the Alphaproteobacteria.</title>
        <authorList>
            <person name="Tang K."/>
            <person name="Liu K."/>
            <person name="Li S."/>
            <person name="Jiao N."/>
        </authorList>
    </citation>
    <scope>NUCLEOTIDE SEQUENCE [LARGE SCALE GENOMIC DNA]</scope>
    <source>
        <strain evidence="1 2">JLT2015</strain>
    </source>
</reference>
<keyword evidence="2" id="KW-1185">Reference proteome</keyword>
<dbReference type="EMBL" id="AMRV01000009">
    <property type="protein sequence ID" value="EMD82180.1"/>
    <property type="molecule type" value="Genomic_DNA"/>
</dbReference>
<gene>
    <name evidence="1" type="ORF">C725_2466</name>
</gene>
<organism evidence="1 2">
    <name type="scientific">Pacificimonas flava</name>
    <dbReference type="NCBI Taxonomy" id="1234595"/>
    <lineage>
        <taxon>Bacteria</taxon>
        <taxon>Pseudomonadati</taxon>
        <taxon>Pseudomonadota</taxon>
        <taxon>Alphaproteobacteria</taxon>
        <taxon>Sphingomonadales</taxon>
        <taxon>Sphingosinicellaceae</taxon>
        <taxon>Pacificimonas</taxon>
    </lineage>
</organism>
<proteinExistence type="predicted"/>
<dbReference type="AlphaFoldDB" id="M2S9X0"/>
<sequence>MVGRKGYGHSRCHGATSSDFAAARLPAAARHFRALQAAL</sequence>
<evidence type="ECO:0000313" key="1">
    <source>
        <dbReference type="EMBL" id="EMD82180.1"/>
    </source>
</evidence>
<protein>
    <submittedName>
        <fullName evidence="1">Uncharacterized protein</fullName>
    </submittedName>
</protein>
<accession>M2S9X0</accession>
<comment type="caution">
    <text evidence="1">The sequence shown here is derived from an EMBL/GenBank/DDBJ whole genome shotgun (WGS) entry which is preliminary data.</text>
</comment>
<evidence type="ECO:0000313" key="2">
    <source>
        <dbReference type="Proteomes" id="UP000011717"/>
    </source>
</evidence>